<comment type="subcellular location">
    <subcellularLocation>
        <location evidence="1 12">Cell outer membrane</location>
        <topology evidence="1 12">Multi-pass membrane protein</topology>
    </subcellularLocation>
</comment>
<feature type="domain" description="TonB-dependent receptor-like beta-barrel" evidence="15">
    <location>
        <begin position="304"/>
        <end position="781"/>
    </location>
</feature>
<evidence type="ECO:0000256" key="4">
    <source>
        <dbReference type="ARBA" id="ARBA00022496"/>
    </source>
</evidence>
<organism evidence="17 18">
    <name type="scientific">Chitinophaga alhagiae</name>
    <dbReference type="NCBI Taxonomy" id="2203219"/>
    <lineage>
        <taxon>Bacteria</taxon>
        <taxon>Pseudomonadati</taxon>
        <taxon>Bacteroidota</taxon>
        <taxon>Chitinophagia</taxon>
        <taxon>Chitinophagales</taxon>
        <taxon>Chitinophagaceae</taxon>
        <taxon>Chitinophaga</taxon>
    </lineage>
</organism>
<keyword evidence="3 12" id="KW-1134">Transmembrane beta strand</keyword>
<evidence type="ECO:0000256" key="12">
    <source>
        <dbReference type="PROSITE-ProRule" id="PRU01360"/>
    </source>
</evidence>
<dbReference type="InterPro" id="IPR039426">
    <property type="entry name" value="TonB-dep_rcpt-like"/>
</dbReference>
<dbReference type="Gene3D" id="2.40.170.20">
    <property type="entry name" value="TonB-dependent receptor, beta-barrel domain"/>
    <property type="match status" value="1"/>
</dbReference>
<proteinExistence type="inferred from homology"/>
<dbReference type="SUPFAM" id="SSF56935">
    <property type="entry name" value="Porins"/>
    <property type="match status" value="1"/>
</dbReference>
<keyword evidence="6 14" id="KW-0732">Signal</keyword>
<evidence type="ECO:0000313" key="18">
    <source>
        <dbReference type="Proteomes" id="UP000246099"/>
    </source>
</evidence>
<evidence type="ECO:0000256" key="1">
    <source>
        <dbReference type="ARBA" id="ARBA00004571"/>
    </source>
</evidence>
<keyword evidence="2 12" id="KW-0813">Transport</keyword>
<keyword evidence="4" id="KW-0410">Iron transport</keyword>
<feature type="signal peptide" evidence="14">
    <location>
        <begin position="1"/>
        <end position="18"/>
    </location>
</feature>
<evidence type="ECO:0000256" key="13">
    <source>
        <dbReference type="RuleBase" id="RU003357"/>
    </source>
</evidence>
<evidence type="ECO:0000256" key="7">
    <source>
        <dbReference type="ARBA" id="ARBA00023004"/>
    </source>
</evidence>
<dbReference type="Proteomes" id="UP000246099">
    <property type="component" value="Chromosome"/>
</dbReference>
<sequence length="812" mass="90912">MRIFTIVLWLFCAGGSYAQSVNGTVRDQENNLVPGVSVVLGKGKNAVTDADGRFSFSEVAPGKYTLRFTFLGYEPSTRSIDVKAGETRVVDVVLTSSAEQLQSVEITGRKESGYKNTNSFVGTKTATALKDVPQSISYVTKELMYDQQAMRVGDVVKYMSGVNQYTAYDDFTIRGFRTQNNSSVQLLNGLRTITGFWKQPLTNYLERVEVIKGPAAALFGNSSPGGIINRVTKKPLREKRQSISFTTGSFNTFRTQADFTGPLNESRTLLYRLNLGYENAQSFRDLQFDKNFIVAPSISFIPTDKTQVNFDVVYNRSMSRLDRGQAVFGNNDIYSTPISKSLNAVNDRLNEDNLMITASLIHKFSDKVNFNLAYLRTAWDEDLLEHRSSNTYAKDSAGLPIPTLVEMQVFDRRRRMFSDNISSYFTFDVNTGPVNHKLLAGYDFAQSKTPWGASQLTASGYRNNTNTGAGSYNAAQPGRFLYETVNGIRRPVPNVPHFDLTAASPYQLYDMSKYFFVKAAYDPTLYNAHGIYVQDQIKIGRFQALLGLRYDAYRDWKDYQKPTQEVVKQDAIIPRLGLVYSVTKDINLYATYSKGYNPQTSVSLTNPNAGGPFDPVKSNLIEAGAKGDFFQNRLSATLAVYRIYQENMLINAQAQGQPDLLRAIDVESKGIELDVKGQLTPDWFITLAYAYNDMPIKASTKPKEVGRQSPGAPQHQGSFWTKYTISGGVLRGIGVGAGGNFVTQRFMDSNVDQTLPAYEILNAAVYYRVDKFQIQFNLNNVLNKTHWVGGYDYLRLFPGAPRNWLTSVAYTF</sequence>
<accession>A0ABM6W9N8</accession>
<keyword evidence="18" id="KW-1185">Reference proteome</keyword>
<dbReference type="Gene3D" id="2.60.40.1120">
    <property type="entry name" value="Carboxypeptidase-like, regulatory domain"/>
    <property type="match status" value="1"/>
</dbReference>
<dbReference type="InterPro" id="IPR008969">
    <property type="entry name" value="CarboxyPept-like_regulatory"/>
</dbReference>
<dbReference type="RefSeq" id="WP_119076346.1">
    <property type="nucleotide sequence ID" value="NZ_CP029600.1"/>
</dbReference>
<dbReference type="EMBL" id="CP029600">
    <property type="protein sequence ID" value="AWO00659.1"/>
    <property type="molecule type" value="Genomic_DNA"/>
</dbReference>
<keyword evidence="10 12" id="KW-0472">Membrane</keyword>
<dbReference type="InterPro" id="IPR036942">
    <property type="entry name" value="Beta-barrel_TonB_sf"/>
</dbReference>
<evidence type="ECO:0000256" key="8">
    <source>
        <dbReference type="ARBA" id="ARBA00023065"/>
    </source>
</evidence>
<reference evidence="17 18" key="1">
    <citation type="submission" date="2018-05" db="EMBL/GenBank/DDBJ databases">
        <title>Chitinophaga sp. nov., isolated from rhizosphere soil of Alhagi.</title>
        <authorList>
            <person name="Liu Y."/>
        </authorList>
    </citation>
    <scope>NUCLEOTIDE SEQUENCE [LARGE SCALE GENOMIC DNA]</scope>
    <source>
        <strain evidence="17 18">T22</strain>
    </source>
</reference>
<comment type="similarity">
    <text evidence="12 13">Belongs to the TonB-dependent receptor family.</text>
</comment>
<keyword evidence="8" id="KW-0406">Ion transport</keyword>
<keyword evidence="11 12" id="KW-0998">Cell outer membrane</keyword>
<dbReference type="InterPro" id="IPR012910">
    <property type="entry name" value="Plug_dom"/>
</dbReference>
<keyword evidence="7" id="KW-0408">Iron</keyword>
<evidence type="ECO:0000256" key="3">
    <source>
        <dbReference type="ARBA" id="ARBA00022452"/>
    </source>
</evidence>
<evidence type="ECO:0000256" key="11">
    <source>
        <dbReference type="ARBA" id="ARBA00023237"/>
    </source>
</evidence>
<dbReference type="SUPFAM" id="SSF49464">
    <property type="entry name" value="Carboxypeptidase regulatory domain-like"/>
    <property type="match status" value="1"/>
</dbReference>
<dbReference type="InterPro" id="IPR000531">
    <property type="entry name" value="Beta-barrel_TonB"/>
</dbReference>
<dbReference type="PANTHER" id="PTHR32552:SF68">
    <property type="entry name" value="FERRICHROME OUTER MEMBRANE TRANSPORTER_PHAGE RECEPTOR"/>
    <property type="match status" value="1"/>
</dbReference>
<dbReference type="InterPro" id="IPR037066">
    <property type="entry name" value="Plug_dom_sf"/>
</dbReference>
<evidence type="ECO:0000256" key="6">
    <source>
        <dbReference type="ARBA" id="ARBA00022729"/>
    </source>
</evidence>
<keyword evidence="9 13" id="KW-0798">TonB box</keyword>
<dbReference type="CDD" id="cd01347">
    <property type="entry name" value="ligand_gated_channel"/>
    <property type="match status" value="1"/>
</dbReference>
<evidence type="ECO:0000256" key="10">
    <source>
        <dbReference type="ARBA" id="ARBA00023136"/>
    </source>
</evidence>
<protein>
    <submittedName>
        <fullName evidence="17">TonB-dependent siderophore receptor</fullName>
    </submittedName>
</protein>
<evidence type="ECO:0000313" key="17">
    <source>
        <dbReference type="EMBL" id="AWO00659.1"/>
    </source>
</evidence>
<name>A0ABM6W9N8_9BACT</name>
<gene>
    <name evidence="17" type="ORF">DLD77_02565</name>
</gene>
<dbReference type="PROSITE" id="PS52016">
    <property type="entry name" value="TONB_DEPENDENT_REC_3"/>
    <property type="match status" value="1"/>
</dbReference>
<dbReference type="Pfam" id="PF07715">
    <property type="entry name" value="Plug"/>
    <property type="match status" value="1"/>
</dbReference>
<evidence type="ECO:0000256" key="2">
    <source>
        <dbReference type="ARBA" id="ARBA00022448"/>
    </source>
</evidence>
<evidence type="ECO:0000259" key="16">
    <source>
        <dbReference type="Pfam" id="PF07715"/>
    </source>
</evidence>
<dbReference type="Pfam" id="PF00593">
    <property type="entry name" value="TonB_dep_Rec_b-barrel"/>
    <property type="match status" value="1"/>
</dbReference>
<evidence type="ECO:0000256" key="5">
    <source>
        <dbReference type="ARBA" id="ARBA00022692"/>
    </source>
</evidence>
<evidence type="ECO:0000256" key="14">
    <source>
        <dbReference type="SAM" id="SignalP"/>
    </source>
</evidence>
<evidence type="ECO:0000256" key="9">
    <source>
        <dbReference type="ARBA" id="ARBA00023077"/>
    </source>
</evidence>
<feature type="domain" description="TonB-dependent receptor plug" evidence="16">
    <location>
        <begin position="129"/>
        <end position="227"/>
    </location>
</feature>
<keyword evidence="5 12" id="KW-0812">Transmembrane</keyword>
<evidence type="ECO:0000259" key="15">
    <source>
        <dbReference type="Pfam" id="PF00593"/>
    </source>
</evidence>
<dbReference type="Pfam" id="PF13620">
    <property type="entry name" value="CarboxypepD_reg"/>
    <property type="match status" value="1"/>
</dbReference>
<dbReference type="Gene3D" id="2.170.130.10">
    <property type="entry name" value="TonB-dependent receptor, plug domain"/>
    <property type="match status" value="1"/>
</dbReference>
<feature type="chain" id="PRO_5046214580" evidence="14">
    <location>
        <begin position="19"/>
        <end position="812"/>
    </location>
</feature>
<keyword evidence="17" id="KW-0675">Receptor</keyword>
<dbReference type="PANTHER" id="PTHR32552">
    <property type="entry name" value="FERRICHROME IRON RECEPTOR-RELATED"/>
    <property type="match status" value="1"/>
</dbReference>